<dbReference type="EMBL" id="JASNWA010000006">
    <property type="protein sequence ID" value="KAK3175083.1"/>
    <property type="molecule type" value="Genomic_DNA"/>
</dbReference>
<name>A0AAE0DPU8_9LECA</name>
<protein>
    <submittedName>
        <fullName evidence="1">Uncharacterized protein</fullName>
    </submittedName>
</protein>
<keyword evidence="2" id="KW-1185">Reference proteome</keyword>
<gene>
    <name evidence="1" type="ORF">OEA41_002329</name>
</gene>
<reference evidence="1" key="1">
    <citation type="submission" date="2022-11" db="EMBL/GenBank/DDBJ databases">
        <title>Chromosomal genome sequence assembly and mating type (MAT) locus characterization of the leprose asexual lichenized fungus Lepraria neglecta (Nyl.) Erichsen.</title>
        <authorList>
            <person name="Allen J.L."/>
            <person name="Pfeffer B."/>
        </authorList>
    </citation>
    <scope>NUCLEOTIDE SEQUENCE</scope>
    <source>
        <strain evidence="1">Allen 5258</strain>
    </source>
</reference>
<accession>A0AAE0DPU8</accession>
<comment type="caution">
    <text evidence="1">The sequence shown here is derived from an EMBL/GenBank/DDBJ whole genome shotgun (WGS) entry which is preliminary data.</text>
</comment>
<organism evidence="1 2">
    <name type="scientific">Lepraria neglecta</name>
    <dbReference type="NCBI Taxonomy" id="209136"/>
    <lineage>
        <taxon>Eukaryota</taxon>
        <taxon>Fungi</taxon>
        <taxon>Dikarya</taxon>
        <taxon>Ascomycota</taxon>
        <taxon>Pezizomycotina</taxon>
        <taxon>Lecanoromycetes</taxon>
        <taxon>OSLEUM clade</taxon>
        <taxon>Lecanoromycetidae</taxon>
        <taxon>Lecanorales</taxon>
        <taxon>Lecanorineae</taxon>
        <taxon>Stereocaulaceae</taxon>
        <taxon>Lepraria</taxon>
    </lineage>
</organism>
<evidence type="ECO:0000313" key="2">
    <source>
        <dbReference type="Proteomes" id="UP001276659"/>
    </source>
</evidence>
<evidence type="ECO:0000313" key="1">
    <source>
        <dbReference type="EMBL" id="KAK3175083.1"/>
    </source>
</evidence>
<dbReference type="Proteomes" id="UP001276659">
    <property type="component" value="Unassembled WGS sequence"/>
</dbReference>
<dbReference type="AlphaFoldDB" id="A0AAE0DPU8"/>
<proteinExistence type="predicted"/>
<sequence length="171" mass="19184">MSQSPYFANALSLDLAACNVCSLGHDPDAFELWVQWLYVGELSDDYIDPWSLGKTLGCPAFQDHAMMQLIRAHRHYNLSPGTLKAVYEYFNVVPGSKLRQWVIDQFTFNVKQGDAGDSNGATWVAYAKDVKDFGPDFIIACVDAGAGLENARDPYEYGQNYLEVLKYEKHA</sequence>